<accession>A0AAV3RJ19</accession>
<evidence type="ECO:0000256" key="1">
    <source>
        <dbReference type="SAM" id="MobiDB-lite"/>
    </source>
</evidence>
<dbReference type="Pfam" id="PF10714">
    <property type="entry name" value="LEA_6"/>
    <property type="match status" value="1"/>
</dbReference>
<feature type="region of interest" description="Disordered" evidence="1">
    <location>
        <begin position="1"/>
        <end position="112"/>
    </location>
</feature>
<protein>
    <submittedName>
        <fullName evidence="2">Uncharacterized protein</fullName>
    </submittedName>
</protein>
<evidence type="ECO:0000313" key="2">
    <source>
        <dbReference type="EMBL" id="GAA0175830.1"/>
    </source>
</evidence>
<organism evidence="2 3">
    <name type="scientific">Lithospermum erythrorhizon</name>
    <name type="common">Purple gromwell</name>
    <name type="synonym">Lithospermum officinale var. erythrorhizon</name>
    <dbReference type="NCBI Taxonomy" id="34254"/>
    <lineage>
        <taxon>Eukaryota</taxon>
        <taxon>Viridiplantae</taxon>
        <taxon>Streptophyta</taxon>
        <taxon>Embryophyta</taxon>
        <taxon>Tracheophyta</taxon>
        <taxon>Spermatophyta</taxon>
        <taxon>Magnoliopsida</taxon>
        <taxon>eudicotyledons</taxon>
        <taxon>Gunneridae</taxon>
        <taxon>Pentapetalae</taxon>
        <taxon>asterids</taxon>
        <taxon>lamiids</taxon>
        <taxon>Boraginales</taxon>
        <taxon>Boraginaceae</taxon>
        <taxon>Boraginoideae</taxon>
        <taxon>Lithospermeae</taxon>
        <taxon>Lithospermum</taxon>
    </lineage>
</organism>
<dbReference type="AlphaFoldDB" id="A0AAV3RJ19"/>
<sequence length="112" mass="12565">MASDQYMEQLMGLDVQEKNNANTKMPSSNKNESKNEVKKSEKDGDGSLKLPLESSPYVKYNDLEDYKRQGYGTEGHLEPKHHLSTGTDAPTLDGSEMPNDNDNQVDVDMKLK</sequence>
<reference evidence="2 3" key="1">
    <citation type="submission" date="2024-01" db="EMBL/GenBank/DDBJ databases">
        <title>The complete chloroplast genome sequence of Lithospermum erythrorhizon: insights into the phylogenetic relationship among Boraginaceae species and the maternal lineages of purple gromwells.</title>
        <authorList>
            <person name="Okada T."/>
            <person name="Watanabe K."/>
        </authorList>
    </citation>
    <scope>NUCLEOTIDE SEQUENCE [LARGE SCALE GENOMIC DNA]</scope>
</reference>
<dbReference type="Proteomes" id="UP001454036">
    <property type="component" value="Unassembled WGS sequence"/>
</dbReference>
<proteinExistence type="predicted"/>
<dbReference type="EMBL" id="BAABME010009796">
    <property type="protein sequence ID" value="GAA0175830.1"/>
    <property type="molecule type" value="Genomic_DNA"/>
</dbReference>
<dbReference type="InterPro" id="IPR018930">
    <property type="entry name" value="LEA-18"/>
</dbReference>
<gene>
    <name evidence="2" type="ORF">LIER_28929</name>
</gene>
<evidence type="ECO:0000313" key="3">
    <source>
        <dbReference type="Proteomes" id="UP001454036"/>
    </source>
</evidence>
<feature type="compositionally biased region" description="Basic and acidic residues" evidence="1">
    <location>
        <begin position="31"/>
        <end position="46"/>
    </location>
</feature>
<name>A0AAV3RJ19_LITER</name>
<keyword evidence="3" id="KW-1185">Reference proteome</keyword>
<comment type="caution">
    <text evidence="2">The sequence shown here is derived from an EMBL/GenBank/DDBJ whole genome shotgun (WGS) entry which is preliminary data.</text>
</comment>